<evidence type="ECO:0000256" key="6">
    <source>
        <dbReference type="ARBA" id="ARBA00022825"/>
    </source>
</evidence>
<evidence type="ECO:0000313" key="14">
    <source>
        <dbReference type="EMBL" id="EGU58945.1"/>
    </source>
</evidence>
<keyword evidence="4 10" id="KW-0645">Protease</keyword>
<evidence type="ECO:0000259" key="12">
    <source>
        <dbReference type="PROSITE" id="PS50240"/>
    </source>
</evidence>
<proteinExistence type="predicted"/>
<dbReference type="KEGG" id="vtu:IX91_06790"/>
<dbReference type="PROSITE" id="PS00134">
    <property type="entry name" value="TRYPSIN_HIS"/>
    <property type="match status" value="1"/>
</dbReference>
<evidence type="ECO:0000256" key="3">
    <source>
        <dbReference type="ARBA" id="ARBA00022490"/>
    </source>
</evidence>
<dbReference type="FunFam" id="2.40.10.10:FF:000036">
    <property type="entry name" value="Trypsin beta"/>
    <property type="match status" value="1"/>
</dbReference>
<dbReference type="InterPro" id="IPR009003">
    <property type="entry name" value="Peptidase_S1_PA"/>
</dbReference>
<dbReference type="Gene3D" id="2.40.10.10">
    <property type="entry name" value="Trypsin-like serine proteases"/>
    <property type="match status" value="1"/>
</dbReference>
<evidence type="ECO:0000256" key="10">
    <source>
        <dbReference type="RuleBase" id="RU363034"/>
    </source>
</evidence>
<dbReference type="InterPro" id="IPR001314">
    <property type="entry name" value="Peptidase_S1A"/>
</dbReference>
<evidence type="ECO:0000256" key="9">
    <source>
        <dbReference type="ARBA" id="ARBA00023273"/>
    </source>
</evidence>
<keyword evidence="7" id="KW-0969">Cilium</keyword>
<dbReference type="InterPro" id="IPR020008">
    <property type="entry name" value="GlyGly_CTERM"/>
</dbReference>
<dbReference type="CDD" id="cd00190">
    <property type="entry name" value="Tryp_SPc"/>
    <property type="match status" value="1"/>
</dbReference>
<evidence type="ECO:0000256" key="7">
    <source>
        <dbReference type="ARBA" id="ARBA00023069"/>
    </source>
</evidence>
<keyword evidence="3" id="KW-0963">Cytoplasm</keyword>
<dbReference type="PROSITE" id="PS00135">
    <property type="entry name" value="TRYPSIN_SER"/>
    <property type="match status" value="1"/>
</dbReference>
<evidence type="ECO:0000313" key="13">
    <source>
        <dbReference type="EMBL" id="AIW13907.1"/>
    </source>
</evidence>
<dbReference type="GO" id="GO:0004252">
    <property type="term" value="F:serine-type endopeptidase activity"/>
    <property type="evidence" value="ECO:0007669"/>
    <property type="project" value="InterPro"/>
</dbReference>
<dbReference type="eggNOG" id="COG5640">
    <property type="taxonomic scope" value="Bacteria"/>
</dbReference>
<dbReference type="PRINTS" id="PR00722">
    <property type="entry name" value="CHYMOTRYPSIN"/>
</dbReference>
<evidence type="ECO:0000256" key="8">
    <source>
        <dbReference type="ARBA" id="ARBA00023157"/>
    </source>
</evidence>
<dbReference type="SUPFAM" id="SSF50494">
    <property type="entry name" value="Trypsin-like serine proteases"/>
    <property type="match status" value="1"/>
</dbReference>
<dbReference type="Pfam" id="PF00089">
    <property type="entry name" value="Trypsin"/>
    <property type="match status" value="1"/>
</dbReference>
<dbReference type="AlphaFoldDB" id="F9T054"/>
<comment type="subcellular location">
    <subcellularLocation>
        <location evidence="1">Cell projection</location>
        <location evidence="1">Cilium</location>
    </subcellularLocation>
    <subcellularLocation>
        <location evidence="2">Cytoplasm</location>
    </subcellularLocation>
</comment>
<dbReference type="MEROPS" id="S01.516"/>
<dbReference type="Pfam" id="PF22544">
    <property type="entry name" value="HYDIN_VesB_CFA65-like_Ig"/>
    <property type="match status" value="1"/>
</dbReference>
<evidence type="ECO:0000256" key="1">
    <source>
        <dbReference type="ARBA" id="ARBA00004138"/>
    </source>
</evidence>
<dbReference type="InterPro" id="IPR053879">
    <property type="entry name" value="HYDIN_VesB_CFA65-like_Ig"/>
</dbReference>
<evidence type="ECO:0000256" key="11">
    <source>
        <dbReference type="SAM" id="SignalP"/>
    </source>
</evidence>
<evidence type="ECO:0000256" key="2">
    <source>
        <dbReference type="ARBA" id="ARBA00004496"/>
    </source>
</evidence>
<dbReference type="InterPro" id="IPR033116">
    <property type="entry name" value="TRYPSIN_SER"/>
</dbReference>
<dbReference type="PANTHER" id="PTHR24252:SF7">
    <property type="entry name" value="HYALIN"/>
    <property type="match status" value="1"/>
</dbReference>
<evidence type="ECO:0000313" key="15">
    <source>
        <dbReference type="Proteomes" id="UP000003836"/>
    </source>
</evidence>
<feature type="signal peptide" evidence="11">
    <location>
        <begin position="1"/>
        <end position="22"/>
    </location>
</feature>
<dbReference type="Proteomes" id="UP000030071">
    <property type="component" value="Chromosome 1"/>
</dbReference>
<dbReference type="STRING" id="1051646.IX91_06790"/>
<dbReference type="HOGENOM" id="CLU_024054_0_0_6"/>
<dbReference type="EMBL" id="CP009354">
    <property type="protein sequence ID" value="AIW13907.1"/>
    <property type="molecule type" value="Genomic_DNA"/>
</dbReference>
<evidence type="ECO:0000313" key="16">
    <source>
        <dbReference type="Proteomes" id="UP000030071"/>
    </source>
</evidence>
<dbReference type="SMART" id="SM00020">
    <property type="entry name" value="Tryp_SPc"/>
    <property type="match status" value="1"/>
</dbReference>
<dbReference type="PROSITE" id="PS50240">
    <property type="entry name" value="TRYPSIN_DOM"/>
    <property type="match status" value="1"/>
</dbReference>
<dbReference type="GO" id="GO:0006508">
    <property type="term" value="P:proteolysis"/>
    <property type="evidence" value="ECO:0007669"/>
    <property type="project" value="UniProtKB-KW"/>
</dbReference>
<dbReference type="PATRIC" id="fig|1051646.9.peg.1338"/>
<keyword evidence="6 10" id="KW-0720">Serine protease</keyword>
<dbReference type="InterPro" id="IPR043504">
    <property type="entry name" value="Peptidase_S1_PA_chymotrypsin"/>
</dbReference>
<evidence type="ECO:0000256" key="5">
    <source>
        <dbReference type="ARBA" id="ARBA00022801"/>
    </source>
</evidence>
<gene>
    <name evidence="13" type="ORF">IX91_06790</name>
    <name evidence="14" type="ORF">VITU9109_02495</name>
</gene>
<dbReference type="PANTHER" id="PTHR24252">
    <property type="entry name" value="ACROSIN-RELATED"/>
    <property type="match status" value="1"/>
</dbReference>
<reference evidence="13 16" key="3">
    <citation type="submission" date="2014-08" db="EMBL/GenBank/DDBJ databases">
        <title>First Complete Genome Sequence of the Shellfish Pathogen Vibrio tubiashii.</title>
        <authorList>
            <person name="Richards G.P."/>
            <person name="Needleman D.S."/>
            <person name="Watson M.A."/>
            <person name="Bono J.L."/>
        </authorList>
    </citation>
    <scope>NUCLEOTIDE SEQUENCE [LARGE SCALE GENOMIC DNA]</scope>
    <source>
        <strain evidence="13 16">ATCC 19109</strain>
    </source>
</reference>
<accession>F9T054</accession>
<keyword evidence="11" id="KW-0732">Signal</keyword>
<protein>
    <submittedName>
        <fullName evidence="13">Trypsin</fullName>
    </submittedName>
</protein>
<dbReference type="InterPro" id="IPR018114">
    <property type="entry name" value="TRYPSIN_HIS"/>
</dbReference>
<dbReference type="GeneID" id="23444423"/>
<keyword evidence="5 10" id="KW-0378">Hydrolase</keyword>
<evidence type="ECO:0000256" key="4">
    <source>
        <dbReference type="ARBA" id="ARBA00022670"/>
    </source>
</evidence>
<keyword evidence="8" id="KW-1015">Disulfide bond</keyword>
<reference evidence="14" key="1">
    <citation type="submission" date="2011-08" db="EMBL/GenBank/DDBJ databases">
        <authorList>
            <person name="Hoffman M."/>
            <person name="Strain E.A."/>
            <person name="Brown E."/>
            <person name="Allard M.W."/>
        </authorList>
    </citation>
    <scope>NUCLEOTIDE SEQUENCE</scope>
    <source>
        <strain evidence="14">ATCC 19109</strain>
    </source>
</reference>
<dbReference type="InterPro" id="IPR001254">
    <property type="entry name" value="Trypsin_dom"/>
</dbReference>
<organism evidence="13 16">
    <name type="scientific">Vibrio tubiashii ATCC 19109</name>
    <dbReference type="NCBI Taxonomy" id="1051646"/>
    <lineage>
        <taxon>Bacteria</taxon>
        <taxon>Pseudomonadati</taxon>
        <taxon>Pseudomonadota</taxon>
        <taxon>Gammaproteobacteria</taxon>
        <taxon>Vibrionales</taxon>
        <taxon>Vibrionaceae</taxon>
        <taxon>Vibrio</taxon>
        <taxon>Vibrio oreintalis group</taxon>
    </lineage>
</organism>
<dbReference type="EMBL" id="AFWI01000005">
    <property type="protein sequence ID" value="EGU58945.1"/>
    <property type="molecule type" value="Genomic_DNA"/>
</dbReference>
<keyword evidence="15" id="KW-1185">Reference proteome</keyword>
<reference evidence="14 15" key="2">
    <citation type="journal article" date="2012" name="Int. J. Syst. Evol. Microbiol.">
        <title>Vibrio caribbeanicus sp. nov., isolated from the marine sponge Scleritoderma cyanea.</title>
        <authorList>
            <person name="Hoffmann M."/>
            <person name="Monday S.R."/>
            <person name="Allard M.W."/>
            <person name="Strain E.A."/>
            <person name="Whittaker P."/>
            <person name="Naum M."/>
            <person name="McCarthy P.J."/>
            <person name="Lopez J.V."/>
            <person name="Fischer M."/>
            <person name="Brown E.W."/>
        </authorList>
    </citation>
    <scope>NUCLEOTIDE SEQUENCE [LARGE SCALE GENOMIC DNA]</scope>
    <source>
        <strain evidence="14 15">ATCC 19109</strain>
    </source>
</reference>
<keyword evidence="9" id="KW-0966">Cell projection</keyword>
<dbReference type="InterPro" id="IPR013783">
    <property type="entry name" value="Ig-like_fold"/>
</dbReference>
<sequence length="540" mass="57272">MSRWSIPLALSCSGLITASAVATEITPYIINGTNASQSDWPYITALVKKNQNAYDGQFCGASFIGQRYILTAAHCVDDFAPDDFDVIVGINNLNSESSQGARISVNKVYIHPQFNASSLSNDIAVLELSRVVTSNEATPATLPTSTTRNNTSDGTILTVAGWGSTTPEYGNHTTPAQLQQLDVPLVNQTTCSNTFATVSTNTSSPNFCAGTVSEGYDSCRGDSGGPIIVKATGTQLGLVSFGKQRCGEQNSYGVYTNLSEYMDFIAQHTSGISYDADVFAGYSPVGQNFTHTFRFTNYGASPVTYRSLVLGGGSAVQSNNTCSTKGTLASGESCEATISFTVSAYAQYSRTYTLNYQLNGNDYAVESKVSIEGADRSDGSLTQALAIPSVTAYSNNHPWQVYSGAMLRTAPISHLQTSALILDGLPAGSYRFDVKLSTETADKLYLYINGDSQGGISGIRELTHQMNLNKVSNRIKLEYVKDSSIDEGDDAAYISNLRRLGSTTTATPPATASSSSGGGGGGSLGWLSIGLLALVARRRK</sequence>
<dbReference type="Gene3D" id="2.60.40.10">
    <property type="entry name" value="Immunoglobulins"/>
    <property type="match status" value="1"/>
</dbReference>
<feature type="chain" id="PRO_5003388079" evidence="11">
    <location>
        <begin position="23"/>
        <end position="540"/>
    </location>
</feature>
<dbReference type="RefSeq" id="WP_004742799.1">
    <property type="nucleotide sequence ID" value="NZ_AFWI01000005.1"/>
</dbReference>
<name>F9T054_9VIBR</name>
<dbReference type="NCBIfam" id="TIGR03501">
    <property type="entry name" value="GlyGly_CTERM"/>
    <property type="match status" value="1"/>
</dbReference>
<feature type="domain" description="Peptidase S1" evidence="12">
    <location>
        <begin position="29"/>
        <end position="270"/>
    </location>
</feature>
<dbReference type="Proteomes" id="UP000003836">
    <property type="component" value="Unassembled WGS sequence"/>
</dbReference>